<keyword evidence="2" id="KW-1185">Reference proteome</keyword>
<dbReference type="Proteomes" id="UP001148662">
    <property type="component" value="Unassembled WGS sequence"/>
</dbReference>
<protein>
    <submittedName>
        <fullName evidence="1">Uncharacterized protein</fullName>
    </submittedName>
</protein>
<name>A0ACC1RZA9_9APHY</name>
<accession>A0ACC1RZA9</accession>
<evidence type="ECO:0000313" key="2">
    <source>
        <dbReference type="Proteomes" id="UP001148662"/>
    </source>
</evidence>
<reference evidence="1" key="1">
    <citation type="submission" date="2022-07" db="EMBL/GenBank/DDBJ databases">
        <title>Genome Sequence of Phlebia brevispora.</title>
        <authorList>
            <person name="Buettner E."/>
        </authorList>
    </citation>
    <scope>NUCLEOTIDE SEQUENCE</scope>
    <source>
        <strain evidence="1">MPL23</strain>
    </source>
</reference>
<evidence type="ECO:0000313" key="1">
    <source>
        <dbReference type="EMBL" id="KAJ3528810.1"/>
    </source>
</evidence>
<sequence length="404" mass="45227">MVWYSNACIQLLCLAHRIACRPRSATYRAAKHHASFKPHWLTHGAFLIPAPIANRLSYVPYYAPRYWAPVSLGSSDGRSHAALPQTCVTSSNNLRRGNKQYTTPGYAHLSLTCSTTSLPSVVNMGEFYDEIPDDPKLIEWIKKQVLFHVATAPLNGGRVNVSPKGFASFKLVNRRACWYLDLTGSGNETISHLYEPGNGRITVLFEAFEGPPRLLRLFGRGTVFERGTPEFDAFFNGERTDDDDLDWPTPELMPGTRSIIWIDITKVGTSCGYTVPKMQYLGERQMYQNLSKQLEKVDATAEDPYAAKGLKSYILDWNTWSIDGLPGVRTNASRVSRKQTRQFMAQHGLNPAKEGAGRGMRYARVVAFLALLLGVVLGMLLTVLVQENSVRMHRILRDIRSIAA</sequence>
<comment type="caution">
    <text evidence="1">The sequence shown here is derived from an EMBL/GenBank/DDBJ whole genome shotgun (WGS) entry which is preliminary data.</text>
</comment>
<organism evidence="1 2">
    <name type="scientific">Phlebia brevispora</name>
    <dbReference type="NCBI Taxonomy" id="194682"/>
    <lineage>
        <taxon>Eukaryota</taxon>
        <taxon>Fungi</taxon>
        <taxon>Dikarya</taxon>
        <taxon>Basidiomycota</taxon>
        <taxon>Agaricomycotina</taxon>
        <taxon>Agaricomycetes</taxon>
        <taxon>Polyporales</taxon>
        <taxon>Meruliaceae</taxon>
        <taxon>Phlebia</taxon>
    </lineage>
</organism>
<dbReference type="EMBL" id="JANHOG010001991">
    <property type="protein sequence ID" value="KAJ3528810.1"/>
    <property type="molecule type" value="Genomic_DNA"/>
</dbReference>
<gene>
    <name evidence="1" type="ORF">NM688_g7943</name>
</gene>
<proteinExistence type="predicted"/>